<organism evidence="4 5">
    <name type="scientific">Genlisea aurea</name>
    <dbReference type="NCBI Taxonomy" id="192259"/>
    <lineage>
        <taxon>Eukaryota</taxon>
        <taxon>Viridiplantae</taxon>
        <taxon>Streptophyta</taxon>
        <taxon>Embryophyta</taxon>
        <taxon>Tracheophyta</taxon>
        <taxon>Spermatophyta</taxon>
        <taxon>Magnoliopsida</taxon>
        <taxon>eudicotyledons</taxon>
        <taxon>Gunneridae</taxon>
        <taxon>Pentapetalae</taxon>
        <taxon>asterids</taxon>
        <taxon>lamiids</taxon>
        <taxon>Lamiales</taxon>
        <taxon>Lentibulariaceae</taxon>
        <taxon>Genlisea</taxon>
    </lineage>
</organism>
<evidence type="ECO:0000313" key="5">
    <source>
        <dbReference type="Proteomes" id="UP000015453"/>
    </source>
</evidence>
<evidence type="ECO:0000313" key="4">
    <source>
        <dbReference type="EMBL" id="EPS63442.1"/>
    </source>
</evidence>
<proteinExistence type="predicted"/>
<dbReference type="Proteomes" id="UP000015453">
    <property type="component" value="Unassembled WGS sequence"/>
</dbReference>
<dbReference type="InterPro" id="IPR036163">
    <property type="entry name" value="HMA_dom_sf"/>
</dbReference>
<accession>S8DU93</accession>
<evidence type="ECO:0000256" key="1">
    <source>
        <dbReference type="ARBA" id="ARBA00004170"/>
    </source>
</evidence>
<gene>
    <name evidence="4" type="ORF">M569_11345</name>
</gene>
<dbReference type="PANTHER" id="PTHR46413">
    <property type="entry name" value="HEAVY METAL-ASSOCIATED ISOPRENYLATED PLANT PROTEIN 6"/>
    <property type="match status" value="1"/>
</dbReference>
<dbReference type="InterPro" id="IPR044594">
    <property type="entry name" value="HIPP01/3/5/6"/>
</dbReference>
<sequence length="221" mass="24226">LRRQAEERTHVKLELVSPNPSSKGSVEKKSEDKKMKPPVSRSFIKSKIAGNQKPQQEEFPVTTAVMKVNLHCQGCIQKMCRRITKTRGYKEMKIDRQKELVTVVGAMDMSALAEALRKQMKKSVEILPPPEKKESIAVEKTKKNGAAKTGAGGGGAGKEKGSAGGTAEPGKEENQIPNDGPQSKQNPGHNGSSDRVYCYYQPNSHAPQMFSDENPNACFIM</sequence>
<evidence type="ECO:0000256" key="2">
    <source>
        <dbReference type="SAM" id="MobiDB-lite"/>
    </source>
</evidence>
<feature type="compositionally biased region" description="Basic and acidic residues" evidence="2">
    <location>
        <begin position="1"/>
        <end position="13"/>
    </location>
</feature>
<dbReference type="AlphaFoldDB" id="S8DU93"/>
<dbReference type="PANTHER" id="PTHR46413:SF34">
    <property type="entry name" value="HEAVY METAL-ASSOCIATED ISOPRENYLATED PLANT PROTEIN 3-LIKE"/>
    <property type="match status" value="1"/>
</dbReference>
<dbReference type="GO" id="GO:0046872">
    <property type="term" value="F:metal ion binding"/>
    <property type="evidence" value="ECO:0007669"/>
    <property type="project" value="InterPro"/>
</dbReference>
<reference evidence="4 5" key="1">
    <citation type="journal article" date="2013" name="BMC Genomics">
        <title>The miniature genome of a carnivorous plant Genlisea aurea contains a low number of genes and short non-coding sequences.</title>
        <authorList>
            <person name="Leushkin E.V."/>
            <person name="Sutormin R.A."/>
            <person name="Nabieva E.R."/>
            <person name="Penin A.A."/>
            <person name="Kondrashov A.S."/>
            <person name="Logacheva M.D."/>
        </authorList>
    </citation>
    <scope>NUCLEOTIDE SEQUENCE [LARGE SCALE GENOMIC DNA]</scope>
</reference>
<dbReference type="EMBL" id="AUSU01005486">
    <property type="protein sequence ID" value="EPS63442.1"/>
    <property type="molecule type" value="Genomic_DNA"/>
</dbReference>
<protein>
    <recommendedName>
        <fullName evidence="3">HMA domain-containing protein</fullName>
    </recommendedName>
</protein>
<keyword evidence="5" id="KW-1185">Reference proteome</keyword>
<evidence type="ECO:0000259" key="3">
    <source>
        <dbReference type="PROSITE" id="PS50846"/>
    </source>
</evidence>
<feature type="domain" description="HMA" evidence="3">
    <location>
        <begin position="61"/>
        <end position="124"/>
    </location>
</feature>
<dbReference type="OrthoDB" id="773760at2759"/>
<comment type="subcellular location">
    <subcellularLocation>
        <location evidence="1">Membrane</location>
        <topology evidence="1">Peripheral membrane protein</topology>
    </subcellularLocation>
</comment>
<dbReference type="SUPFAM" id="SSF55008">
    <property type="entry name" value="HMA, heavy metal-associated domain"/>
    <property type="match status" value="1"/>
</dbReference>
<feature type="compositionally biased region" description="Polar residues" evidence="2">
    <location>
        <begin position="175"/>
        <end position="193"/>
    </location>
</feature>
<feature type="region of interest" description="Disordered" evidence="2">
    <location>
        <begin position="1"/>
        <end position="42"/>
    </location>
</feature>
<name>S8DU93_9LAMI</name>
<feature type="region of interest" description="Disordered" evidence="2">
    <location>
        <begin position="124"/>
        <end position="199"/>
    </location>
</feature>
<dbReference type="InterPro" id="IPR006121">
    <property type="entry name" value="HMA_dom"/>
</dbReference>
<dbReference type="GO" id="GO:0009626">
    <property type="term" value="P:plant-type hypersensitive response"/>
    <property type="evidence" value="ECO:0007669"/>
    <property type="project" value="UniProtKB-KW"/>
</dbReference>
<dbReference type="Gene3D" id="3.30.70.100">
    <property type="match status" value="1"/>
</dbReference>
<dbReference type="CDD" id="cd00371">
    <property type="entry name" value="HMA"/>
    <property type="match status" value="1"/>
</dbReference>
<comment type="caution">
    <text evidence="4">The sequence shown here is derived from an EMBL/GenBank/DDBJ whole genome shotgun (WGS) entry which is preliminary data.</text>
</comment>
<feature type="compositionally biased region" description="Basic and acidic residues" evidence="2">
    <location>
        <begin position="130"/>
        <end position="142"/>
    </location>
</feature>
<dbReference type="GO" id="GO:0016020">
    <property type="term" value="C:membrane"/>
    <property type="evidence" value="ECO:0007669"/>
    <property type="project" value="UniProtKB-SubCell"/>
</dbReference>
<dbReference type="Pfam" id="PF00403">
    <property type="entry name" value="HMA"/>
    <property type="match status" value="1"/>
</dbReference>
<feature type="non-terminal residue" evidence="4">
    <location>
        <position position="1"/>
    </location>
</feature>
<dbReference type="PROSITE" id="PS50846">
    <property type="entry name" value="HMA_2"/>
    <property type="match status" value="1"/>
</dbReference>
<feature type="compositionally biased region" description="Basic and acidic residues" evidence="2">
    <location>
        <begin position="25"/>
        <end position="35"/>
    </location>
</feature>